<dbReference type="OrthoDB" id="276721at2759"/>
<dbReference type="SUPFAM" id="SSF51735">
    <property type="entry name" value="NAD(P)-binding Rossmann-fold domains"/>
    <property type="match status" value="1"/>
</dbReference>
<proteinExistence type="predicted"/>
<evidence type="ECO:0008006" key="3">
    <source>
        <dbReference type="Google" id="ProtNLM"/>
    </source>
</evidence>
<evidence type="ECO:0000313" key="2">
    <source>
        <dbReference type="Proteomes" id="UP000886595"/>
    </source>
</evidence>
<dbReference type="InterPro" id="IPR036291">
    <property type="entry name" value="NAD(P)-bd_dom_sf"/>
</dbReference>
<dbReference type="EMBL" id="JAAMPC010000013">
    <property type="protein sequence ID" value="KAG2270818.1"/>
    <property type="molecule type" value="Genomic_DNA"/>
</dbReference>
<dbReference type="AlphaFoldDB" id="A0A8X7QJB0"/>
<dbReference type="GO" id="GO:0044877">
    <property type="term" value="F:protein-containing complex binding"/>
    <property type="evidence" value="ECO:0007669"/>
    <property type="project" value="TreeGrafter"/>
</dbReference>
<keyword evidence="2" id="KW-1185">Reference proteome</keyword>
<dbReference type="InterPro" id="IPR051207">
    <property type="entry name" value="ComplexI_NDUFA9_subunit"/>
</dbReference>
<dbReference type="PANTHER" id="PTHR12126">
    <property type="entry name" value="NADH-UBIQUINONE OXIDOREDUCTASE 39 KDA SUBUNIT-RELATED"/>
    <property type="match status" value="1"/>
</dbReference>
<reference evidence="1 2" key="1">
    <citation type="submission" date="2020-02" db="EMBL/GenBank/DDBJ databases">
        <authorList>
            <person name="Ma Q."/>
            <person name="Huang Y."/>
            <person name="Song X."/>
            <person name="Pei D."/>
        </authorList>
    </citation>
    <scope>NUCLEOTIDE SEQUENCE [LARGE SCALE GENOMIC DNA]</scope>
    <source>
        <strain evidence="1">Sxm20200214</strain>
        <tissue evidence="1">Leaf</tissue>
    </source>
</reference>
<sequence>MGGLTVTILCSSIYAEASIDIVADIKSERVVLLGGNGFVGSAICKAAISNRIEVLSSGHPNFQDSWLDQVTWVTGDVFYLNWNEVLLGATVIVSTIGGFGNGEQTSLIVCAWVLKFVLLTVHDYNLSPVVLSSGYFTEKRVVLRSGFIYRKRKVNGFEVPLDLVGEPLDKIGLDDVNCV</sequence>
<comment type="caution">
    <text evidence="1">The sequence shown here is derived from an EMBL/GenBank/DDBJ whole genome shotgun (WGS) entry which is preliminary data.</text>
</comment>
<organism evidence="1 2">
    <name type="scientific">Brassica carinata</name>
    <name type="common">Ethiopian mustard</name>
    <name type="synonym">Abyssinian cabbage</name>
    <dbReference type="NCBI Taxonomy" id="52824"/>
    <lineage>
        <taxon>Eukaryota</taxon>
        <taxon>Viridiplantae</taxon>
        <taxon>Streptophyta</taxon>
        <taxon>Embryophyta</taxon>
        <taxon>Tracheophyta</taxon>
        <taxon>Spermatophyta</taxon>
        <taxon>Magnoliopsida</taxon>
        <taxon>eudicotyledons</taxon>
        <taxon>Gunneridae</taxon>
        <taxon>Pentapetalae</taxon>
        <taxon>rosids</taxon>
        <taxon>malvids</taxon>
        <taxon>Brassicales</taxon>
        <taxon>Brassicaceae</taxon>
        <taxon>Brassiceae</taxon>
        <taxon>Brassica</taxon>
    </lineage>
</organism>
<gene>
    <name evidence="1" type="ORF">Bca52824_065373</name>
</gene>
<dbReference type="Gene3D" id="3.40.50.720">
    <property type="entry name" value="NAD(P)-binding Rossmann-like Domain"/>
    <property type="match status" value="1"/>
</dbReference>
<accession>A0A8X7QJB0</accession>
<protein>
    <recommendedName>
        <fullName evidence="3">NAD(P)-binding domain-containing protein</fullName>
    </recommendedName>
</protein>
<name>A0A8X7QJB0_BRACI</name>
<dbReference type="GO" id="GO:0005739">
    <property type="term" value="C:mitochondrion"/>
    <property type="evidence" value="ECO:0007669"/>
    <property type="project" value="TreeGrafter"/>
</dbReference>
<dbReference type="PANTHER" id="PTHR12126:SF5">
    <property type="entry name" value="OS04G0403500 PROTEIN"/>
    <property type="match status" value="1"/>
</dbReference>
<dbReference type="Proteomes" id="UP000886595">
    <property type="component" value="Unassembled WGS sequence"/>
</dbReference>
<evidence type="ECO:0000313" key="1">
    <source>
        <dbReference type="EMBL" id="KAG2270818.1"/>
    </source>
</evidence>